<dbReference type="AlphaFoldDB" id="A0A1H3LA95"/>
<keyword evidence="2" id="KW-0238">DNA-binding</keyword>
<evidence type="ECO:0000259" key="4">
    <source>
        <dbReference type="PROSITE" id="PS50995"/>
    </source>
</evidence>
<keyword evidence="1" id="KW-0805">Transcription regulation</keyword>
<dbReference type="PANTHER" id="PTHR33164:SF89">
    <property type="entry name" value="MARR FAMILY REGULATORY PROTEIN"/>
    <property type="match status" value="1"/>
</dbReference>
<accession>A0A1H3LA95</accession>
<dbReference type="InterPro" id="IPR036388">
    <property type="entry name" value="WH-like_DNA-bd_sf"/>
</dbReference>
<dbReference type="GO" id="GO:0003677">
    <property type="term" value="F:DNA binding"/>
    <property type="evidence" value="ECO:0007669"/>
    <property type="project" value="UniProtKB-KW"/>
</dbReference>
<gene>
    <name evidence="5" type="ORF">SAMN05444340_11230</name>
</gene>
<dbReference type="Pfam" id="PF01047">
    <property type="entry name" value="MarR"/>
    <property type="match status" value="1"/>
</dbReference>
<proteinExistence type="predicted"/>
<dbReference type="STRING" id="321339.SAMN05444340_11230"/>
<evidence type="ECO:0000256" key="2">
    <source>
        <dbReference type="ARBA" id="ARBA00023125"/>
    </source>
</evidence>
<dbReference type="PROSITE" id="PS50995">
    <property type="entry name" value="HTH_MARR_2"/>
    <property type="match status" value="1"/>
</dbReference>
<dbReference type="GO" id="GO:0006950">
    <property type="term" value="P:response to stress"/>
    <property type="evidence" value="ECO:0007669"/>
    <property type="project" value="TreeGrafter"/>
</dbReference>
<dbReference type="InterPro" id="IPR000835">
    <property type="entry name" value="HTH_MarR-typ"/>
</dbReference>
<evidence type="ECO:0000256" key="1">
    <source>
        <dbReference type="ARBA" id="ARBA00023015"/>
    </source>
</evidence>
<dbReference type="GO" id="GO:0003700">
    <property type="term" value="F:DNA-binding transcription factor activity"/>
    <property type="evidence" value="ECO:0007669"/>
    <property type="project" value="InterPro"/>
</dbReference>
<dbReference type="InterPro" id="IPR039422">
    <property type="entry name" value="MarR/SlyA-like"/>
</dbReference>
<feature type="domain" description="HTH marR-type" evidence="4">
    <location>
        <begin position="24"/>
        <end position="156"/>
    </location>
</feature>
<reference evidence="5 6" key="1">
    <citation type="submission" date="2016-10" db="EMBL/GenBank/DDBJ databases">
        <authorList>
            <person name="de Groot N.N."/>
        </authorList>
    </citation>
    <scope>NUCLEOTIDE SEQUENCE [LARGE SCALE GENOMIC DNA]</scope>
    <source>
        <strain evidence="5 6">DSM 26880</strain>
    </source>
</reference>
<dbReference type="SMART" id="SM00347">
    <property type="entry name" value="HTH_MARR"/>
    <property type="match status" value="1"/>
</dbReference>
<dbReference type="PANTHER" id="PTHR33164">
    <property type="entry name" value="TRANSCRIPTIONAL REGULATOR, MARR FAMILY"/>
    <property type="match status" value="1"/>
</dbReference>
<keyword evidence="6" id="KW-1185">Reference proteome</keyword>
<dbReference type="Proteomes" id="UP000199286">
    <property type="component" value="Unassembled WGS sequence"/>
</dbReference>
<dbReference type="Gene3D" id="1.10.10.10">
    <property type="entry name" value="Winged helix-like DNA-binding domain superfamily/Winged helix DNA-binding domain"/>
    <property type="match status" value="1"/>
</dbReference>
<dbReference type="RefSeq" id="WP_089884072.1">
    <property type="nucleotide sequence ID" value="NZ_FNPF01000012.1"/>
</dbReference>
<evidence type="ECO:0000313" key="5">
    <source>
        <dbReference type="EMBL" id="SDY61220.1"/>
    </source>
</evidence>
<name>A0A1H3LA95_9RHOB</name>
<dbReference type="InterPro" id="IPR036390">
    <property type="entry name" value="WH_DNA-bd_sf"/>
</dbReference>
<dbReference type="OrthoDB" id="7269152at2"/>
<sequence length="161" mass="18231">MSQAETAELTASDEVEAIDLGNIGRSLGFLLRLSQVEVFGMFYRALSRHEMKPGEFSILYVIHLNPGVRQGALAERLMVKRAQMTKLIRVLEGRGLVARTIPPDNRRIVHLHLTEDGRRFVSENERAFLGYVNQETDRLTPSEADQLTRLLRKFIGLEGTP</sequence>
<evidence type="ECO:0000313" key="6">
    <source>
        <dbReference type="Proteomes" id="UP000199286"/>
    </source>
</evidence>
<keyword evidence="3" id="KW-0804">Transcription</keyword>
<dbReference type="InterPro" id="IPR023187">
    <property type="entry name" value="Tscrpt_reg_MarR-type_CS"/>
</dbReference>
<dbReference type="PRINTS" id="PR00598">
    <property type="entry name" value="HTHMARR"/>
</dbReference>
<dbReference type="SUPFAM" id="SSF46785">
    <property type="entry name" value="Winged helix' DNA-binding domain"/>
    <property type="match status" value="1"/>
</dbReference>
<dbReference type="EMBL" id="FNPF01000012">
    <property type="protein sequence ID" value="SDY61220.1"/>
    <property type="molecule type" value="Genomic_DNA"/>
</dbReference>
<dbReference type="PROSITE" id="PS01117">
    <property type="entry name" value="HTH_MARR_1"/>
    <property type="match status" value="1"/>
</dbReference>
<organism evidence="5 6">
    <name type="scientific">Citreimonas salinaria</name>
    <dbReference type="NCBI Taxonomy" id="321339"/>
    <lineage>
        <taxon>Bacteria</taxon>
        <taxon>Pseudomonadati</taxon>
        <taxon>Pseudomonadota</taxon>
        <taxon>Alphaproteobacteria</taxon>
        <taxon>Rhodobacterales</taxon>
        <taxon>Roseobacteraceae</taxon>
        <taxon>Citreimonas</taxon>
    </lineage>
</organism>
<evidence type="ECO:0000256" key="3">
    <source>
        <dbReference type="ARBA" id="ARBA00023163"/>
    </source>
</evidence>
<protein>
    <submittedName>
        <fullName evidence="5">Transcriptional regulator, MarR family</fullName>
    </submittedName>
</protein>